<feature type="transmembrane region" description="Helical" evidence="1">
    <location>
        <begin position="59"/>
        <end position="80"/>
    </location>
</feature>
<dbReference type="PANTHER" id="PTHR35342:SF5">
    <property type="entry name" value="TRICARBOXYLIC TRANSPORT PROTEIN"/>
    <property type="match status" value="1"/>
</dbReference>
<accession>A0A0Q2M8X5</accession>
<dbReference type="PANTHER" id="PTHR35342">
    <property type="entry name" value="TRICARBOXYLIC TRANSPORT PROTEIN"/>
    <property type="match status" value="1"/>
</dbReference>
<dbReference type="EMBL" id="LKHS01000020">
    <property type="protein sequence ID" value="KQH84290.1"/>
    <property type="molecule type" value="Genomic_DNA"/>
</dbReference>
<feature type="transmembrane region" description="Helical" evidence="1">
    <location>
        <begin position="360"/>
        <end position="383"/>
    </location>
</feature>
<proteinExistence type="predicted"/>
<feature type="transmembrane region" description="Helical" evidence="1">
    <location>
        <begin position="324"/>
        <end position="348"/>
    </location>
</feature>
<feature type="transmembrane region" description="Helical" evidence="1">
    <location>
        <begin position="203"/>
        <end position="223"/>
    </location>
</feature>
<dbReference type="RefSeq" id="WP_041942538.1">
    <property type="nucleotide sequence ID" value="NZ_CAWQRI010000131.1"/>
</dbReference>
<evidence type="ECO:0000313" key="4">
    <source>
        <dbReference type="Proteomes" id="UP000051221"/>
    </source>
</evidence>
<feature type="transmembrane region" description="Helical" evidence="1">
    <location>
        <begin position="142"/>
        <end position="160"/>
    </location>
</feature>
<dbReference type="InParanoid" id="A0A0Q2M8X5"/>
<comment type="caution">
    <text evidence="3">The sequence shown here is derived from an EMBL/GenBank/DDBJ whole genome shotgun (WGS) entry which is preliminary data.</text>
</comment>
<sequence length="516" mass="54257">MLDGILQGLSTAVMPFNLLMVIVGCFVGTFIGMLPGLGPISAIALMIPITYGLEPSSGLILMAGVYYGAIFGGSTSSILINAPGCSSTVVTAFDGYPMAQKGQAGKALALAAYASFTGGTLSAIMLLVAAPALAQVSLSFQSADYFALMLLGLSAVAAFAGKGQVIKAWMMTILGLMLSTVGIDKGVGVERFTFGLTDLMDGFSFLLLAMATFALGETLMGILKPESDTRDEENSKLSNIGSMKITKEEVREAAPVSIRSSILGFFTGVLPGAGATIAAFLSYGMERNLAPKDKREEFGHGSIRGLVAPESANNAASSGSFVPLLTLGIPGSGTTAIMLGALLAYGIQPGPRLFVDHPDVFWSVIISMYVGNIVLLILNLPLIPYISKLLAVPRTVLLPMILFFSITGVYLVSFNTMDVFIMLLVAMGAIALRLANFPLAPLLLGFILGGLMEENLRRALMITDGELSFLWERPITLAFTALSVVILASPIVMMVVNKLRGNSTSSKSCNSNKAHE</sequence>
<evidence type="ECO:0000259" key="2">
    <source>
        <dbReference type="Pfam" id="PF01970"/>
    </source>
</evidence>
<dbReference type="InterPro" id="IPR002823">
    <property type="entry name" value="DUF112_TM"/>
</dbReference>
<feature type="transmembrane region" description="Helical" evidence="1">
    <location>
        <begin position="395"/>
        <end position="413"/>
    </location>
</feature>
<keyword evidence="4" id="KW-1185">Reference proteome</keyword>
<protein>
    <submittedName>
        <fullName evidence="3">Tripartite tricarboxylate transporter TctA</fullName>
    </submittedName>
</protein>
<dbReference type="AlphaFoldDB" id="A0A0Q2M8X5"/>
<feature type="transmembrane region" description="Helical" evidence="1">
    <location>
        <begin position="20"/>
        <end position="47"/>
    </location>
</feature>
<reference evidence="3 4" key="1">
    <citation type="submission" date="2015-08" db="EMBL/GenBank/DDBJ databases">
        <title>Antibacterial properties of a collection of Vibrionaceae strains.</title>
        <authorList>
            <person name="Giubergia S."/>
        </authorList>
    </citation>
    <scope>NUCLEOTIDE SEQUENCE [LARGE SCALE GENOMIC DNA]</scope>
    <source>
        <strain evidence="3 4">S0821</strain>
    </source>
</reference>
<feature type="transmembrane region" description="Helical" evidence="1">
    <location>
        <begin position="262"/>
        <end position="285"/>
    </location>
</feature>
<evidence type="ECO:0000313" key="3">
    <source>
        <dbReference type="EMBL" id="KQH84290.1"/>
    </source>
</evidence>
<feature type="transmembrane region" description="Helical" evidence="1">
    <location>
        <begin position="107"/>
        <end position="130"/>
    </location>
</feature>
<gene>
    <name evidence="3" type="ORF">AMR76_18860</name>
</gene>
<keyword evidence="1" id="KW-0812">Transmembrane</keyword>
<name>A0A0Q2M8X5_VIBFU</name>
<dbReference type="Proteomes" id="UP000051221">
    <property type="component" value="Unassembled WGS sequence"/>
</dbReference>
<keyword evidence="1" id="KW-1133">Transmembrane helix</keyword>
<evidence type="ECO:0000256" key="1">
    <source>
        <dbReference type="SAM" id="Phobius"/>
    </source>
</evidence>
<organism evidence="3 4">
    <name type="scientific">Vibrio furnissii</name>
    <dbReference type="NCBI Taxonomy" id="29494"/>
    <lineage>
        <taxon>Bacteria</taxon>
        <taxon>Pseudomonadati</taxon>
        <taxon>Pseudomonadota</taxon>
        <taxon>Gammaproteobacteria</taxon>
        <taxon>Vibrionales</taxon>
        <taxon>Vibrionaceae</taxon>
        <taxon>Vibrio</taxon>
    </lineage>
</organism>
<feature type="transmembrane region" description="Helical" evidence="1">
    <location>
        <begin position="475"/>
        <end position="496"/>
    </location>
</feature>
<feature type="transmembrane region" description="Helical" evidence="1">
    <location>
        <begin position="419"/>
        <end position="452"/>
    </location>
</feature>
<feature type="domain" description="DUF112" evidence="2">
    <location>
        <begin position="18"/>
        <end position="444"/>
    </location>
</feature>
<keyword evidence="1" id="KW-0472">Membrane</keyword>
<dbReference type="Pfam" id="PF01970">
    <property type="entry name" value="TctA"/>
    <property type="match status" value="1"/>
</dbReference>